<comment type="similarity">
    <text evidence="1">Belongs to the beclin family.</text>
</comment>
<dbReference type="AlphaFoldDB" id="A0A087TQC8"/>
<dbReference type="Pfam" id="PF04111">
    <property type="entry name" value="APG6"/>
    <property type="match status" value="1"/>
</dbReference>
<dbReference type="Pfam" id="PF17675">
    <property type="entry name" value="APG6_N"/>
    <property type="match status" value="1"/>
</dbReference>
<reference evidence="6 7" key="1">
    <citation type="submission" date="2013-11" db="EMBL/GenBank/DDBJ databases">
        <title>Genome sequencing of Stegodyphus mimosarum.</title>
        <authorList>
            <person name="Bechsgaard J."/>
        </authorList>
    </citation>
    <scope>NUCLEOTIDE SEQUENCE [LARGE SCALE GENOMIC DNA]</scope>
</reference>
<keyword evidence="7" id="KW-1185">Reference proteome</keyword>
<feature type="domain" description="Atg6 BARA" evidence="4">
    <location>
        <begin position="260"/>
        <end position="437"/>
    </location>
</feature>
<sequence length="448" mass="51942">MDSGIMAFPEKYASKDRTFAVNFTCQRCCQPLKLHSSFTELDDQTLSELSLPLYPNTDGDENELIKAYQQQCDESSVMRKIVMPINCADATSDFMVVGELTSLPLDSCQSLKVTAALFNIMSSQSDVDHPLCEECTDTLLDQMDQQLRIAEDECREYRDFLEHLEMGSDEDDLEKLQNDLMKLKEEEEQLEAQLCEMETKEKELRKILKECEDENDALQREEDKRWQDYCRIKRQLLISEDDQRSVNNQLKYAQAQLDKLTKTNVFNATFHIWHSGHFGTINNFRLGRLPNVPVDWPEINAAWGQTVLLLHSLAKKINLTFERFRLVPYGNLSYLESLESKSKDLPLYCHGGIRYMIDSKFDQAMVAFLDCLQQFKEKVESGDASFHLPYKMDKGKIEDKSTGKSYSVKIQFNSEEQWTKALKFMLTNLKWALAWVSTQFQNNAPSRF</sequence>
<evidence type="ECO:0000256" key="3">
    <source>
        <dbReference type="SAM" id="Coils"/>
    </source>
</evidence>
<dbReference type="GO" id="GO:0030674">
    <property type="term" value="F:protein-macromolecule adaptor activity"/>
    <property type="evidence" value="ECO:0007669"/>
    <property type="project" value="TreeGrafter"/>
</dbReference>
<evidence type="ECO:0000256" key="2">
    <source>
        <dbReference type="ARBA" id="ARBA00023054"/>
    </source>
</evidence>
<evidence type="ECO:0000259" key="5">
    <source>
        <dbReference type="Pfam" id="PF17675"/>
    </source>
</evidence>
<accession>A0A087TQC8</accession>
<dbReference type="GO" id="GO:0043548">
    <property type="term" value="F:phosphatidylinositol 3-kinase binding"/>
    <property type="evidence" value="ECO:0007669"/>
    <property type="project" value="TreeGrafter"/>
</dbReference>
<dbReference type="Proteomes" id="UP000054359">
    <property type="component" value="Unassembled WGS sequence"/>
</dbReference>
<dbReference type="InterPro" id="IPR041691">
    <property type="entry name" value="Atg6/beclin_CC"/>
</dbReference>
<dbReference type="FunFam" id="1.10.418.40:FF:000001">
    <property type="entry name" value="beclin-1 isoform X1"/>
    <property type="match status" value="1"/>
</dbReference>
<dbReference type="PANTHER" id="PTHR12768:SF4">
    <property type="entry name" value="BECLIN-1"/>
    <property type="match status" value="1"/>
</dbReference>
<evidence type="ECO:0000313" key="6">
    <source>
        <dbReference type="EMBL" id="KFM67317.1"/>
    </source>
</evidence>
<evidence type="ECO:0000313" key="7">
    <source>
        <dbReference type="Proteomes" id="UP000054359"/>
    </source>
</evidence>
<dbReference type="EMBL" id="KK116286">
    <property type="protein sequence ID" value="KFM67317.1"/>
    <property type="molecule type" value="Genomic_DNA"/>
</dbReference>
<dbReference type="Gene3D" id="6.10.250.3110">
    <property type="match status" value="1"/>
</dbReference>
<dbReference type="STRING" id="407821.A0A087TQC8"/>
<dbReference type="OrthoDB" id="20368at2759"/>
<name>A0A087TQC8_STEMI</name>
<dbReference type="InterPro" id="IPR007243">
    <property type="entry name" value="Atg6/Beclin"/>
</dbReference>
<gene>
    <name evidence="6" type="ORF">X975_04924</name>
</gene>
<dbReference type="Gene3D" id="1.10.418.40">
    <property type="entry name" value="Autophagy protein 6/Beclin 1"/>
    <property type="match status" value="1"/>
</dbReference>
<evidence type="ECO:0000256" key="1">
    <source>
        <dbReference type="ARBA" id="ARBA00005965"/>
    </source>
</evidence>
<dbReference type="InterPro" id="IPR038274">
    <property type="entry name" value="Atg6/Beclin_C_sf"/>
</dbReference>
<dbReference type="GO" id="GO:0045324">
    <property type="term" value="P:late endosome to vacuole transport"/>
    <property type="evidence" value="ECO:0007669"/>
    <property type="project" value="TreeGrafter"/>
</dbReference>
<organism evidence="6 7">
    <name type="scientific">Stegodyphus mimosarum</name>
    <name type="common">African social velvet spider</name>
    <dbReference type="NCBI Taxonomy" id="407821"/>
    <lineage>
        <taxon>Eukaryota</taxon>
        <taxon>Metazoa</taxon>
        <taxon>Ecdysozoa</taxon>
        <taxon>Arthropoda</taxon>
        <taxon>Chelicerata</taxon>
        <taxon>Arachnida</taxon>
        <taxon>Araneae</taxon>
        <taxon>Araneomorphae</taxon>
        <taxon>Entelegynae</taxon>
        <taxon>Eresoidea</taxon>
        <taxon>Eresidae</taxon>
        <taxon>Stegodyphus</taxon>
    </lineage>
</organism>
<dbReference type="GO" id="GO:0034272">
    <property type="term" value="C:phosphatidylinositol 3-kinase complex, class III, type II"/>
    <property type="evidence" value="ECO:0007669"/>
    <property type="project" value="TreeGrafter"/>
</dbReference>
<feature type="coiled-coil region" evidence="3">
    <location>
        <begin position="140"/>
        <end position="224"/>
    </location>
</feature>
<dbReference type="GO" id="GO:0034271">
    <property type="term" value="C:phosphatidylinositol 3-kinase complex, class III, type I"/>
    <property type="evidence" value="ECO:0007669"/>
    <property type="project" value="TreeGrafter"/>
</dbReference>
<dbReference type="GO" id="GO:0000423">
    <property type="term" value="P:mitophagy"/>
    <property type="evidence" value="ECO:0007669"/>
    <property type="project" value="TreeGrafter"/>
</dbReference>
<dbReference type="PANTHER" id="PTHR12768">
    <property type="entry name" value="BECLIN 1"/>
    <property type="match status" value="1"/>
</dbReference>
<dbReference type="GO" id="GO:0000045">
    <property type="term" value="P:autophagosome assembly"/>
    <property type="evidence" value="ECO:0007669"/>
    <property type="project" value="TreeGrafter"/>
</dbReference>
<dbReference type="GO" id="GO:0006995">
    <property type="term" value="P:cellular response to nitrogen starvation"/>
    <property type="evidence" value="ECO:0007669"/>
    <property type="project" value="TreeGrafter"/>
</dbReference>
<keyword evidence="2 3" id="KW-0175">Coiled coil</keyword>
<protein>
    <submittedName>
        <fullName evidence="6">Beclin-1</fullName>
    </submittedName>
</protein>
<feature type="non-terminal residue" evidence="6">
    <location>
        <position position="448"/>
    </location>
</feature>
<evidence type="ECO:0000259" key="4">
    <source>
        <dbReference type="Pfam" id="PF04111"/>
    </source>
</evidence>
<dbReference type="OMA" id="EWDVYKA"/>
<proteinExistence type="inferred from homology"/>
<dbReference type="GO" id="GO:0000407">
    <property type="term" value="C:phagophore assembly site"/>
    <property type="evidence" value="ECO:0007669"/>
    <property type="project" value="TreeGrafter"/>
</dbReference>
<dbReference type="InterPro" id="IPR040455">
    <property type="entry name" value="Atg6_BARA"/>
</dbReference>
<feature type="domain" description="Atg6/beclin coiled-coil" evidence="5">
    <location>
        <begin position="130"/>
        <end position="257"/>
    </location>
</feature>